<dbReference type="Proteomes" id="UP000649617">
    <property type="component" value="Unassembled WGS sequence"/>
</dbReference>
<dbReference type="PANTHER" id="PTHR24055">
    <property type="entry name" value="MITOGEN-ACTIVATED PROTEIN KINASE"/>
    <property type="match status" value="1"/>
</dbReference>
<dbReference type="Gene3D" id="1.10.510.10">
    <property type="entry name" value="Transferase(Phosphotransferase) domain 1"/>
    <property type="match status" value="2"/>
</dbReference>
<proteinExistence type="predicted"/>
<evidence type="ECO:0000259" key="5">
    <source>
        <dbReference type="PROSITE" id="PS50011"/>
    </source>
</evidence>
<dbReference type="Gene3D" id="3.30.200.20">
    <property type="entry name" value="Phosphorylase Kinase, domain 1"/>
    <property type="match status" value="1"/>
</dbReference>
<reference evidence="6" key="1">
    <citation type="submission" date="2021-02" db="EMBL/GenBank/DDBJ databases">
        <authorList>
            <person name="Dougan E. K."/>
            <person name="Rhodes N."/>
            <person name="Thang M."/>
            <person name="Chan C."/>
        </authorList>
    </citation>
    <scope>NUCLEOTIDE SEQUENCE</scope>
</reference>
<dbReference type="AlphaFoldDB" id="A0A812IT51"/>
<sequence>MADADQGGSAYGPSRRLRSKRPAPVAAPAAAGNLSPPASYTTGMLVRDWFGHVPLEAHGRRDRDQRIRDRSRSRASRDGRGRGFLQAELCADLSTGQMDAVRSASKQVRTTTAPAQQKRKTATAELRAIQALKAAEARCRELEAAAVTADRRMATMEEALLQLRKDADERLAAMEEKLLQLRKEVQDAHPTAVPKTGNDGSEELGRCKEQRETWPARYQVLDHLGARAYGTVCKAVDTRYHANRLMASKGWELEHPNVIKLYNVEAVDTFNELYMVMELCDYDLHTLLQKDGDWSIKIGDFGLSRAAQAAEPPNPADAKRLTRNLTDHVVTRYWRAPELICLQRNYTEAIDVWSVGCIFAELLGMQNEMRIQDRGPLFCGGTCFPLSPDDRHMFPTRLNDAPSDCDQLNLIFNLLGTPKQADVALVEQEDAKRYIQSFAAREGMGLDTRFPHAEDVAIDLLKKMLQLSAKDRIAVTDALEHNLFTSSPDVIRDPTKERRAPKCITLELEEESNLDEKILRDYFGKVIQTLHK</sequence>
<keyword evidence="1" id="KW-0547">Nucleotide-binding</keyword>
<dbReference type="InterPro" id="IPR011009">
    <property type="entry name" value="Kinase-like_dom_sf"/>
</dbReference>
<keyword evidence="7" id="KW-1185">Reference proteome</keyword>
<evidence type="ECO:0000313" key="6">
    <source>
        <dbReference type="EMBL" id="CAE7184413.1"/>
    </source>
</evidence>
<feature type="domain" description="Protein kinase" evidence="5">
    <location>
        <begin position="87"/>
        <end position="484"/>
    </location>
</feature>
<keyword evidence="3" id="KW-0175">Coiled coil</keyword>
<feature type="region of interest" description="Disordered" evidence="4">
    <location>
        <begin position="59"/>
        <end position="80"/>
    </location>
</feature>
<feature type="compositionally biased region" description="Low complexity" evidence="4">
    <location>
        <begin position="22"/>
        <end position="38"/>
    </location>
</feature>
<gene>
    <name evidence="6" type="primary">MPK3</name>
    <name evidence="6" type="ORF">SPIL2461_LOCUS1223</name>
</gene>
<dbReference type="GO" id="GO:0005524">
    <property type="term" value="F:ATP binding"/>
    <property type="evidence" value="ECO:0007669"/>
    <property type="project" value="UniProtKB-KW"/>
</dbReference>
<protein>
    <submittedName>
        <fullName evidence="6">MPK3 protein</fullName>
    </submittedName>
</protein>
<evidence type="ECO:0000256" key="1">
    <source>
        <dbReference type="ARBA" id="ARBA00022741"/>
    </source>
</evidence>
<feature type="region of interest" description="Disordered" evidence="4">
    <location>
        <begin position="1"/>
        <end position="38"/>
    </location>
</feature>
<feature type="coiled-coil region" evidence="3">
    <location>
        <begin position="125"/>
        <end position="184"/>
    </location>
</feature>
<dbReference type="InterPro" id="IPR050117">
    <property type="entry name" value="MAPK"/>
</dbReference>
<organism evidence="6 7">
    <name type="scientific">Symbiodinium pilosum</name>
    <name type="common">Dinoflagellate</name>
    <dbReference type="NCBI Taxonomy" id="2952"/>
    <lineage>
        <taxon>Eukaryota</taxon>
        <taxon>Sar</taxon>
        <taxon>Alveolata</taxon>
        <taxon>Dinophyceae</taxon>
        <taxon>Suessiales</taxon>
        <taxon>Symbiodiniaceae</taxon>
        <taxon>Symbiodinium</taxon>
    </lineage>
</organism>
<dbReference type="EMBL" id="CAJNIZ010001170">
    <property type="protein sequence ID" value="CAE7184413.1"/>
    <property type="molecule type" value="Genomic_DNA"/>
</dbReference>
<evidence type="ECO:0000256" key="4">
    <source>
        <dbReference type="SAM" id="MobiDB-lite"/>
    </source>
</evidence>
<name>A0A812IT51_SYMPI</name>
<dbReference type="PROSITE" id="PS50011">
    <property type="entry name" value="PROTEIN_KINASE_DOM"/>
    <property type="match status" value="1"/>
</dbReference>
<evidence type="ECO:0000256" key="2">
    <source>
        <dbReference type="ARBA" id="ARBA00022840"/>
    </source>
</evidence>
<dbReference type="Pfam" id="PF00069">
    <property type="entry name" value="Pkinase"/>
    <property type="match status" value="1"/>
</dbReference>
<keyword evidence="2" id="KW-0067">ATP-binding</keyword>
<evidence type="ECO:0000313" key="7">
    <source>
        <dbReference type="Proteomes" id="UP000649617"/>
    </source>
</evidence>
<comment type="caution">
    <text evidence="6">The sequence shown here is derived from an EMBL/GenBank/DDBJ whole genome shotgun (WGS) entry which is preliminary data.</text>
</comment>
<dbReference type="OrthoDB" id="192887at2759"/>
<dbReference type="InterPro" id="IPR000719">
    <property type="entry name" value="Prot_kinase_dom"/>
</dbReference>
<dbReference type="SUPFAM" id="SSF56112">
    <property type="entry name" value="Protein kinase-like (PK-like)"/>
    <property type="match status" value="1"/>
</dbReference>
<accession>A0A812IT51</accession>
<evidence type="ECO:0000256" key="3">
    <source>
        <dbReference type="SAM" id="Coils"/>
    </source>
</evidence>
<dbReference type="GO" id="GO:0004672">
    <property type="term" value="F:protein kinase activity"/>
    <property type="evidence" value="ECO:0007669"/>
    <property type="project" value="InterPro"/>
</dbReference>